<proteinExistence type="predicted"/>
<dbReference type="AlphaFoldDB" id="A0A8V5FVX5"/>
<reference evidence="3" key="1">
    <citation type="submission" date="2020-03" db="EMBL/GenBank/DDBJ databases">
        <title>Melopsittacus undulatus (budgerigar) genome, bMelUnd1, maternal haplotype with Z.</title>
        <authorList>
            <person name="Gedman G."/>
            <person name="Mountcastle J."/>
            <person name="Haase B."/>
            <person name="Formenti G."/>
            <person name="Wright T."/>
            <person name="Apodaca J."/>
            <person name="Pelan S."/>
            <person name="Chow W."/>
            <person name="Rhie A."/>
            <person name="Howe K."/>
            <person name="Fedrigo O."/>
            <person name="Jarvis E.D."/>
        </authorList>
    </citation>
    <scope>NUCLEOTIDE SEQUENCE [LARGE SCALE GENOMIC DNA]</scope>
</reference>
<organism evidence="3 4">
    <name type="scientific">Melopsittacus undulatus</name>
    <name type="common">Budgerigar</name>
    <name type="synonym">Psittacus undulatus</name>
    <dbReference type="NCBI Taxonomy" id="13146"/>
    <lineage>
        <taxon>Eukaryota</taxon>
        <taxon>Metazoa</taxon>
        <taxon>Chordata</taxon>
        <taxon>Craniata</taxon>
        <taxon>Vertebrata</taxon>
        <taxon>Euteleostomi</taxon>
        <taxon>Archelosauria</taxon>
        <taxon>Archosauria</taxon>
        <taxon>Dinosauria</taxon>
        <taxon>Saurischia</taxon>
        <taxon>Theropoda</taxon>
        <taxon>Coelurosauria</taxon>
        <taxon>Aves</taxon>
        <taxon>Neognathae</taxon>
        <taxon>Neoaves</taxon>
        <taxon>Telluraves</taxon>
        <taxon>Australaves</taxon>
        <taxon>Psittaciformes</taxon>
        <taxon>Psittaculidae</taxon>
        <taxon>Melopsittacus</taxon>
    </lineage>
</organism>
<name>A0A8V5FVX5_MELUD</name>
<evidence type="ECO:0000313" key="3">
    <source>
        <dbReference type="Ensembl" id="ENSMUNP00000026924.1"/>
    </source>
</evidence>
<protein>
    <submittedName>
        <fullName evidence="3">Uncharacterized protein</fullName>
    </submittedName>
</protein>
<evidence type="ECO:0000256" key="2">
    <source>
        <dbReference type="ARBA" id="ARBA00023292"/>
    </source>
</evidence>
<reference evidence="3" key="2">
    <citation type="submission" date="2025-08" db="UniProtKB">
        <authorList>
            <consortium name="Ensembl"/>
        </authorList>
    </citation>
    <scope>IDENTIFICATION</scope>
</reference>
<accession>A0A8V5FVX5</accession>
<dbReference type="PROSITE" id="PS51117">
    <property type="entry name" value="LAMININ_NTER"/>
    <property type="match status" value="1"/>
</dbReference>
<keyword evidence="2" id="KW-0424">Laminin EGF-like domain</keyword>
<sequence>MGSEQRVLRPDMGVHLLIRRQHAQDDCDAGSCHPAVGDLLLGRSKQLTASSTCGMNSPQKYCIIGYLEPWLSAKCECFFPLL</sequence>
<evidence type="ECO:0000313" key="4">
    <source>
        <dbReference type="Proteomes" id="UP000694405"/>
    </source>
</evidence>
<keyword evidence="4" id="KW-1185">Reference proteome</keyword>
<evidence type="ECO:0000256" key="1">
    <source>
        <dbReference type="ARBA" id="ARBA00023157"/>
    </source>
</evidence>
<dbReference type="Gene3D" id="2.60.120.260">
    <property type="entry name" value="Galactose-binding domain-like"/>
    <property type="match status" value="1"/>
</dbReference>
<keyword evidence="1" id="KW-1015">Disulfide bond</keyword>
<dbReference type="Pfam" id="PF00055">
    <property type="entry name" value="Laminin_N"/>
    <property type="match status" value="1"/>
</dbReference>
<dbReference type="Proteomes" id="UP000694405">
    <property type="component" value="Chromosome 5"/>
</dbReference>
<dbReference type="Ensembl" id="ENSMUNT00000031951.1">
    <property type="protein sequence ID" value="ENSMUNP00000026924.1"/>
    <property type="gene ID" value="ENSMUNG00000017289.1"/>
</dbReference>
<reference evidence="3" key="3">
    <citation type="submission" date="2025-09" db="UniProtKB">
        <authorList>
            <consortium name="Ensembl"/>
        </authorList>
    </citation>
    <scope>IDENTIFICATION</scope>
</reference>
<dbReference type="InterPro" id="IPR008211">
    <property type="entry name" value="Laminin_N"/>
</dbReference>